<evidence type="ECO:0000313" key="2">
    <source>
        <dbReference type="Proteomes" id="UP000178873"/>
    </source>
</evidence>
<reference evidence="1 2" key="1">
    <citation type="journal article" date="2016" name="Nat. Commun.">
        <title>Thousands of microbial genomes shed light on interconnected biogeochemical processes in an aquifer system.</title>
        <authorList>
            <person name="Anantharaman K."/>
            <person name="Brown C.T."/>
            <person name="Hug L.A."/>
            <person name="Sharon I."/>
            <person name="Castelle C.J."/>
            <person name="Probst A.J."/>
            <person name="Thomas B.C."/>
            <person name="Singh A."/>
            <person name="Wilkins M.J."/>
            <person name="Karaoz U."/>
            <person name="Brodie E.L."/>
            <person name="Williams K.H."/>
            <person name="Hubbard S.S."/>
            <person name="Banfield J.F."/>
        </authorList>
    </citation>
    <scope>NUCLEOTIDE SEQUENCE [LARGE SCALE GENOMIC DNA]</scope>
</reference>
<protein>
    <submittedName>
        <fullName evidence="1">Uncharacterized protein</fullName>
    </submittedName>
</protein>
<dbReference type="Proteomes" id="UP000178873">
    <property type="component" value="Unassembled WGS sequence"/>
</dbReference>
<comment type="caution">
    <text evidence="1">The sequence shown here is derived from an EMBL/GenBank/DDBJ whole genome shotgun (WGS) entry which is preliminary data.</text>
</comment>
<accession>A0A1G2M419</accession>
<dbReference type="AlphaFoldDB" id="A0A1G2M419"/>
<proteinExistence type="predicted"/>
<gene>
    <name evidence="1" type="ORF">A2664_03190</name>
</gene>
<sequence length="81" mass="8932">MLKAFTASPQSPFFVFSSAHVLQLLPNQPLLAPDISHTQNIHDGEGGVLRKMRKSKNAFHLVRDVSGGCRYDLSLIAFVLP</sequence>
<organism evidence="1 2">
    <name type="scientific">Candidatus Taylorbacteria bacterium RIFCSPHIGHO2_01_FULL_46_22b</name>
    <dbReference type="NCBI Taxonomy" id="1802301"/>
    <lineage>
        <taxon>Bacteria</taxon>
        <taxon>Candidatus Tayloriibacteriota</taxon>
    </lineage>
</organism>
<evidence type="ECO:0000313" key="1">
    <source>
        <dbReference type="EMBL" id="OHA18617.1"/>
    </source>
</evidence>
<name>A0A1G2M419_9BACT</name>
<dbReference type="EMBL" id="MHRF01000004">
    <property type="protein sequence ID" value="OHA18617.1"/>
    <property type="molecule type" value="Genomic_DNA"/>
</dbReference>
<dbReference type="STRING" id="1802301.A2664_03190"/>